<dbReference type="SUPFAM" id="SSF103642">
    <property type="entry name" value="Sec-C motif"/>
    <property type="match status" value="1"/>
</dbReference>
<sequence>MSKIGRNEPCWCGSGQKYKKCHLNRSTEEALSINRLIAELRLKTFHKECMHPDASDDSCSSKIIDAHTIQKKGPLKSIADESNHVYCFRTDQNGKDLVLKLGWQKASTFKGFCAKHDKAMFSPIEDELYNGSKSQSFIAGYRAVALEYFKKISVVKGLPFMSQHVDRGMPVEAQVELQRKLNSMRQGFFKGIDDFKETLNTYANSHQSQAYDDFESLTVYFTGDLDIAVSGCFSPDFTISGRRIQTLAPGVKFVENIAVNTLNTKDGYALVFSWPKSFTKCGEFADSLISVSHNDLPSKLVELIFSYIENTYFSMSWFNGLEHNKKILIESMARRSIQYGELVEFSNYEYTNWKVDRVVRN</sequence>
<protein>
    <submittedName>
        <fullName evidence="1">SecC motif-containing protein</fullName>
    </submittedName>
</protein>
<reference evidence="2" key="1">
    <citation type="journal article" date="2019" name="Int. J. Syst. Evol. Microbiol.">
        <title>The Global Catalogue of Microorganisms (GCM) 10K type strain sequencing project: providing services to taxonomists for standard genome sequencing and annotation.</title>
        <authorList>
            <consortium name="The Broad Institute Genomics Platform"/>
            <consortium name="The Broad Institute Genome Sequencing Center for Infectious Disease"/>
            <person name="Wu L."/>
            <person name="Ma J."/>
        </authorList>
    </citation>
    <scope>NUCLEOTIDE SEQUENCE [LARGE SCALE GENOMIC DNA]</scope>
    <source>
        <strain evidence="2">KCTC 23916</strain>
    </source>
</reference>
<gene>
    <name evidence="1" type="ORF">GCM10011282_30900</name>
</gene>
<keyword evidence="2" id="KW-1185">Reference proteome</keyword>
<dbReference type="RefSeq" id="WP_189347070.1">
    <property type="nucleotide sequence ID" value="NZ_BMYT01000006.1"/>
</dbReference>
<evidence type="ECO:0000313" key="1">
    <source>
        <dbReference type="EMBL" id="GGX22681.1"/>
    </source>
</evidence>
<name>A0ABQ2XLN3_9BURK</name>
<evidence type="ECO:0000313" key="2">
    <source>
        <dbReference type="Proteomes" id="UP000620127"/>
    </source>
</evidence>
<proteinExistence type="predicted"/>
<dbReference type="InterPro" id="IPR004027">
    <property type="entry name" value="SEC_C_motif"/>
</dbReference>
<comment type="caution">
    <text evidence="1">The sequence shown here is derived from an EMBL/GenBank/DDBJ whole genome shotgun (WGS) entry which is preliminary data.</text>
</comment>
<accession>A0ABQ2XLN3</accession>
<dbReference type="Gene3D" id="3.10.450.50">
    <property type="match status" value="1"/>
</dbReference>
<dbReference type="Proteomes" id="UP000620127">
    <property type="component" value="Unassembled WGS sequence"/>
</dbReference>
<organism evidence="1 2">
    <name type="scientific">Undibacterium macrobrachii</name>
    <dbReference type="NCBI Taxonomy" id="1119058"/>
    <lineage>
        <taxon>Bacteria</taxon>
        <taxon>Pseudomonadati</taxon>
        <taxon>Pseudomonadota</taxon>
        <taxon>Betaproteobacteria</taxon>
        <taxon>Burkholderiales</taxon>
        <taxon>Oxalobacteraceae</taxon>
        <taxon>Undibacterium</taxon>
    </lineage>
</organism>
<dbReference type="EMBL" id="BMYT01000006">
    <property type="protein sequence ID" value="GGX22681.1"/>
    <property type="molecule type" value="Genomic_DNA"/>
</dbReference>
<dbReference type="Pfam" id="PF02810">
    <property type="entry name" value="SEC-C"/>
    <property type="match status" value="1"/>
</dbReference>